<keyword evidence="3" id="KW-1185">Reference proteome</keyword>
<feature type="non-terminal residue" evidence="2">
    <location>
        <position position="287"/>
    </location>
</feature>
<evidence type="ECO:0000313" key="3">
    <source>
        <dbReference type="Proteomes" id="UP001295423"/>
    </source>
</evidence>
<dbReference type="AlphaFoldDB" id="A0AAD2G0N0"/>
<name>A0AAD2G0N0_9STRA</name>
<evidence type="ECO:0000256" key="1">
    <source>
        <dbReference type="SAM" id="MobiDB-lite"/>
    </source>
</evidence>
<gene>
    <name evidence="2" type="ORF">CYCCA115_LOCUS17680</name>
</gene>
<reference evidence="2" key="1">
    <citation type="submission" date="2023-08" db="EMBL/GenBank/DDBJ databases">
        <authorList>
            <person name="Audoor S."/>
            <person name="Bilcke G."/>
        </authorList>
    </citation>
    <scope>NUCLEOTIDE SEQUENCE</scope>
</reference>
<accession>A0AAD2G0N0</accession>
<feature type="region of interest" description="Disordered" evidence="1">
    <location>
        <begin position="248"/>
        <end position="267"/>
    </location>
</feature>
<evidence type="ECO:0000313" key="2">
    <source>
        <dbReference type="EMBL" id="CAJ1959259.1"/>
    </source>
</evidence>
<sequence length="287" mass="31488">MPVVGCQAFILADTGKTVSVSAYNPDYPSKQIPVVDAALLYQDRFSGEEHILVIRNALHVPSMANNLIPPFIMREHGIKVNDTAKIHTSDPSSDDHAIVLDTNVRIPLYLYGVFSYFSTRCPTEEELQSTGSVYVLTPERFDPHESSYAQREGEIRLPEDRTCEKLLLADIPGPSAVVCAANALSSLEQSEIDVNLLTHEVDNVPLAPINAELAALSTDVCDRSLFEKLSARAEVAAMQKSIGTCHSEGGVTLLDRPHTDDPDRPPDISIGSLSTEQLMEHMLEHEL</sequence>
<organism evidence="2 3">
    <name type="scientific">Cylindrotheca closterium</name>
    <dbReference type="NCBI Taxonomy" id="2856"/>
    <lineage>
        <taxon>Eukaryota</taxon>
        <taxon>Sar</taxon>
        <taxon>Stramenopiles</taxon>
        <taxon>Ochrophyta</taxon>
        <taxon>Bacillariophyta</taxon>
        <taxon>Bacillariophyceae</taxon>
        <taxon>Bacillariophycidae</taxon>
        <taxon>Bacillariales</taxon>
        <taxon>Bacillariaceae</taxon>
        <taxon>Cylindrotheca</taxon>
    </lineage>
</organism>
<dbReference type="EMBL" id="CAKOGP040001982">
    <property type="protein sequence ID" value="CAJ1959259.1"/>
    <property type="molecule type" value="Genomic_DNA"/>
</dbReference>
<dbReference type="Proteomes" id="UP001295423">
    <property type="component" value="Unassembled WGS sequence"/>
</dbReference>
<proteinExistence type="predicted"/>
<protein>
    <submittedName>
        <fullName evidence="2">Uncharacterized protein</fullName>
    </submittedName>
</protein>
<comment type="caution">
    <text evidence="2">The sequence shown here is derived from an EMBL/GenBank/DDBJ whole genome shotgun (WGS) entry which is preliminary data.</text>
</comment>
<feature type="compositionally biased region" description="Basic and acidic residues" evidence="1">
    <location>
        <begin position="255"/>
        <end position="266"/>
    </location>
</feature>